<evidence type="ECO:0000313" key="3">
    <source>
        <dbReference type="Proteomes" id="UP000199032"/>
    </source>
</evidence>
<proteinExistence type="predicted"/>
<evidence type="ECO:0000256" key="1">
    <source>
        <dbReference type="SAM" id="Phobius"/>
    </source>
</evidence>
<gene>
    <name evidence="2" type="ORF">COMA1_11192</name>
</gene>
<keyword evidence="1" id="KW-0812">Transmembrane</keyword>
<accession>A0A0S4LED5</accession>
<dbReference type="STRING" id="1742972.COMA1_11192"/>
<dbReference type="OrthoDB" id="9792698at2"/>
<dbReference type="AlphaFoldDB" id="A0A0S4LED5"/>
<dbReference type="EMBL" id="CZQA01000001">
    <property type="protein sequence ID" value="CUS33506.1"/>
    <property type="molecule type" value="Genomic_DNA"/>
</dbReference>
<reference evidence="2 3" key="1">
    <citation type="submission" date="2015-10" db="EMBL/GenBank/DDBJ databases">
        <authorList>
            <person name="Gilbert D.G."/>
        </authorList>
    </citation>
    <scope>NUCLEOTIDE SEQUENCE [LARGE SCALE GENOMIC DNA]</scope>
    <source>
        <strain evidence="2">COMA1</strain>
    </source>
</reference>
<feature type="transmembrane region" description="Helical" evidence="1">
    <location>
        <begin position="21"/>
        <end position="44"/>
    </location>
</feature>
<evidence type="ECO:0008006" key="4">
    <source>
        <dbReference type="Google" id="ProtNLM"/>
    </source>
</evidence>
<name>A0A0S4LED5_9BACT</name>
<protein>
    <recommendedName>
        <fullName evidence="4">Prepilin-type N-terminal cleavage/methylation domain-containing protein</fullName>
    </recommendedName>
</protein>
<keyword evidence="1" id="KW-1133">Transmembrane helix</keyword>
<organism evidence="2 3">
    <name type="scientific">Candidatus Nitrospira nitrosa</name>
    <dbReference type="NCBI Taxonomy" id="1742972"/>
    <lineage>
        <taxon>Bacteria</taxon>
        <taxon>Pseudomonadati</taxon>
        <taxon>Nitrospirota</taxon>
        <taxon>Nitrospiria</taxon>
        <taxon>Nitrospirales</taxon>
        <taxon>Nitrospiraceae</taxon>
        <taxon>Nitrospira</taxon>
    </lineage>
</organism>
<evidence type="ECO:0000313" key="2">
    <source>
        <dbReference type="EMBL" id="CUS33506.1"/>
    </source>
</evidence>
<dbReference type="RefSeq" id="WP_090745027.1">
    <property type="nucleotide sequence ID" value="NZ_CZQA01000001.1"/>
</dbReference>
<keyword evidence="3" id="KW-1185">Reference proteome</keyword>
<keyword evidence="1" id="KW-0472">Membrane</keyword>
<dbReference type="InterPro" id="IPR012902">
    <property type="entry name" value="N_methyl_site"/>
</dbReference>
<dbReference type="Proteomes" id="UP000199032">
    <property type="component" value="Unassembled WGS sequence"/>
</dbReference>
<sequence>MSHGRPILNPIQRQSAPEMALAQSGFTMIEVILSLAIGVAVMAATLDIFTVAKTHADNQFAAIRQQQDMRLGLEVFEQEVRLATPESIEIADSDRILFHANLGALRTNTTGALLPGQSVIAVQDGSGWGVGKTIMICGLSNCESHRLARAGQRNQLTLLEPLGAMFPAGASVEVRNRVIYYAKRDEDGVTQLMRMVDGGASVMIGRLMDVQLSYWDEMGKRTNAISRVKRIELEIDSDQFRGRMLRDVSIQS</sequence>
<dbReference type="NCBIfam" id="TIGR02532">
    <property type="entry name" value="IV_pilin_GFxxxE"/>
    <property type="match status" value="1"/>
</dbReference>